<keyword evidence="2 7" id="KW-0812">Transmembrane</keyword>
<gene>
    <name evidence="9" type="ORF">B0J12DRAFT_589853</name>
</gene>
<dbReference type="Pfam" id="PF00924">
    <property type="entry name" value="MS_channel_2nd"/>
    <property type="match status" value="1"/>
</dbReference>
<keyword evidence="5 7" id="KW-0472">Membrane</keyword>
<feature type="region of interest" description="Disordered" evidence="6">
    <location>
        <begin position="1"/>
        <end position="39"/>
    </location>
</feature>
<evidence type="ECO:0000256" key="4">
    <source>
        <dbReference type="ARBA" id="ARBA00022989"/>
    </source>
</evidence>
<comment type="caution">
    <text evidence="9">The sequence shown here is derived from an EMBL/GenBank/DDBJ whole genome shotgun (WGS) entry which is preliminary data.</text>
</comment>
<dbReference type="InterPro" id="IPR018247">
    <property type="entry name" value="EF_Hand_1_Ca_BS"/>
</dbReference>
<feature type="region of interest" description="Disordered" evidence="6">
    <location>
        <begin position="330"/>
        <end position="356"/>
    </location>
</feature>
<evidence type="ECO:0000256" key="6">
    <source>
        <dbReference type="SAM" id="MobiDB-lite"/>
    </source>
</evidence>
<feature type="transmembrane region" description="Helical" evidence="7">
    <location>
        <begin position="163"/>
        <end position="183"/>
    </location>
</feature>
<dbReference type="PROSITE" id="PS00018">
    <property type="entry name" value="EF_HAND_1"/>
    <property type="match status" value="1"/>
</dbReference>
<dbReference type="SUPFAM" id="SSF50182">
    <property type="entry name" value="Sm-like ribonucleoproteins"/>
    <property type="match status" value="1"/>
</dbReference>
<organism evidence="9 10">
    <name type="scientific">Macrophomina phaseolina</name>
    <dbReference type="NCBI Taxonomy" id="35725"/>
    <lineage>
        <taxon>Eukaryota</taxon>
        <taxon>Fungi</taxon>
        <taxon>Dikarya</taxon>
        <taxon>Ascomycota</taxon>
        <taxon>Pezizomycotina</taxon>
        <taxon>Dothideomycetes</taxon>
        <taxon>Dothideomycetes incertae sedis</taxon>
        <taxon>Botryosphaeriales</taxon>
        <taxon>Botryosphaeriaceae</taxon>
        <taxon>Macrophomina</taxon>
    </lineage>
</organism>
<feature type="domain" description="EF-hand" evidence="8">
    <location>
        <begin position="424"/>
        <end position="459"/>
    </location>
</feature>
<keyword evidence="4 7" id="KW-1133">Transmembrane helix</keyword>
<dbReference type="SUPFAM" id="SSF47473">
    <property type="entry name" value="EF-hand"/>
    <property type="match status" value="1"/>
</dbReference>
<keyword evidence="9" id="KW-0808">Transferase</keyword>
<keyword evidence="10" id="KW-1185">Reference proteome</keyword>
<dbReference type="InterPro" id="IPR011992">
    <property type="entry name" value="EF-hand-dom_pair"/>
</dbReference>
<evidence type="ECO:0000259" key="8">
    <source>
        <dbReference type="PROSITE" id="PS50222"/>
    </source>
</evidence>
<dbReference type="Gene3D" id="1.10.238.10">
    <property type="entry name" value="EF-hand"/>
    <property type="match status" value="1"/>
</dbReference>
<keyword evidence="3" id="KW-0106">Calcium</keyword>
<accession>A0ABQ8GRK6</accession>
<feature type="transmembrane region" description="Helical" evidence="7">
    <location>
        <begin position="204"/>
        <end position="229"/>
    </location>
</feature>
<evidence type="ECO:0000256" key="2">
    <source>
        <dbReference type="ARBA" id="ARBA00022692"/>
    </source>
</evidence>
<evidence type="ECO:0000313" key="10">
    <source>
        <dbReference type="Proteomes" id="UP000774617"/>
    </source>
</evidence>
<dbReference type="Gene3D" id="2.30.30.60">
    <property type="match status" value="1"/>
</dbReference>
<evidence type="ECO:0000256" key="1">
    <source>
        <dbReference type="ARBA" id="ARBA00004370"/>
    </source>
</evidence>
<reference evidence="9 10" key="1">
    <citation type="journal article" date="2021" name="Nat. Commun.">
        <title>Genetic determinants of endophytism in the Arabidopsis root mycobiome.</title>
        <authorList>
            <person name="Mesny F."/>
            <person name="Miyauchi S."/>
            <person name="Thiergart T."/>
            <person name="Pickel B."/>
            <person name="Atanasova L."/>
            <person name="Karlsson M."/>
            <person name="Huettel B."/>
            <person name="Barry K.W."/>
            <person name="Haridas S."/>
            <person name="Chen C."/>
            <person name="Bauer D."/>
            <person name="Andreopoulos W."/>
            <person name="Pangilinan J."/>
            <person name="LaButti K."/>
            <person name="Riley R."/>
            <person name="Lipzen A."/>
            <person name="Clum A."/>
            <person name="Drula E."/>
            <person name="Henrissat B."/>
            <person name="Kohler A."/>
            <person name="Grigoriev I.V."/>
            <person name="Martin F.M."/>
            <person name="Hacquard S."/>
        </authorList>
    </citation>
    <scope>NUCLEOTIDE SEQUENCE [LARGE SCALE GENOMIC DNA]</scope>
    <source>
        <strain evidence="9 10">MPI-SDFR-AT-0080</strain>
    </source>
</reference>
<keyword evidence="9" id="KW-0418">Kinase</keyword>
<dbReference type="Pfam" id="PF25886">
    <property type="entry name" value="Msy1"/>
    <property type="match status" value="1"/>
</dbReference>
<dbReference type="GO" id="GO:0004674">
    <property type="term" value="F:protein serine/threonine kinase activity"/>
    <property type="evidence" value="ECO:0007669"/>
    <property type="project" value="UniProtKB-KW"/>
</dbReference>
<feature type="compositionally biased region" description="Low complexity" evidence="6">
    <location>
        <begin position="338"/>
        <end position="355"/>
    </location>
</feature>
<evidence type="ECO:0000313" key="9">
    <source>
        <dbReference type="EMBL" id="KAH7063128.1"/>
    </source>
</evidence>
<comment type="subcellular location">
    <subcellularLocation>
        <location evidence="1">Membrane</location>
    </subcellularLocation>
</comment>
<sequence length="956" mass="103493">MPPGSKSPLSPIQKRLSRTGGFYQLDNNSRPNDVTVDIPLDPVRTPSSSSSGVRYAPTSVASTISKEKGDDKLLDSFSGRRRIPTLDANGNASRVGYDGEEEYLNSIGKIYYKIIHFSIVTRYFIYVFPLAFFFAIPILVGVTVEPRTSIGGVPIIWQVPASFALFVWVEVVWIGLWISKLFAHYLPLLFRTFAGIASSDVRKYALVIKALEIPLSLVGWAVTSFLTFIPLTSHVPAMLRHSSGKPQHWQTGLKRLLAAATVCSVLFLVQKAFIQGLGINYHRRQFNARVKDNKRKVQLMTLLYEASRTLFPVNCPEFREEDAIIENPTDTTAKKEGGAAASQTPGTPATPGTPSNFLSNFKRARSRITSTFNSGNAPSAQSVVTSALENADSLDALARRIWMSFVAEGGTALYEQDIVDMLPHHEEEAREAFRALDQDGNGDISLEEMVLTITKISRTRKDISDSMRDVAQAIHVLDGLLTTVVLIACILVVVAFLNTSFVGTLATTGTALLSLSFIFSVTCQEVLGSCVFLFIKHPYDVGDRVEISGVRDFLTVTHISLLFTVFKQRNGRSIQFPNIVLNGLWIANFNRSVAMKEFIPVSVAYDTPFDDITTLKSELQAFLRANSRDFYPEVEIDIEGVADLNRLELTIESRHKRNYGNESLRVARRAKFMAALVCALRRVPLHPPGGTDATLGAVGQPSYTVSLTPAEAEERRGAYLAAKDAKRLVPAHAASARRDTTTTPTMAEENALSPSDYDSRSIRSPIAGRSNDNQYDGLSLRSPVARSAEDARDPACCWGKRKASHVSGVSPISPSVPEPARLGVWPMPPVRAFPQPLPKLTIVPPASASLEAPVEYYGGGGGGGAAQGYGRPGTLSPLSPLQGSGSVRGGRGGGGGGFPLQGSSYHEQAAAQESQRFGQQQQAMMAAAAGATLLSTAAAVDFSAAGGSLQDGERGE</sequence>
<dbReference type="SMART" id="SM00054">
    <property type="entry name" value="EFh"/>
    <property type="match status" value="1"/>
</dbReference>
<keyword evidence="9" id="KW-0723">Serine/threonine-protein kinase</keyword>
<dbReference type="InterPro" id="IPR006685">
    <property type="entry name" value="MscS_channel_2nd"/>
</dbReference>
<evidence type="ECO:0000256" key="7">
    <source>
        <dbReference type="SAM" id="Phobius"/>
    </source>
</evidence>
<dbReference type="InterPro" id="IPR023408">
    <property type="entry name" value="MscS_beta-dom_sf"/>
</dbReference>
<evidence type="ECO:0000256" key="5">
    <source>
        <dbReference type="ARBA" id="ARBA00023136"/>
    </source>
</evidence>
<dbReference type="InterPro" id="IPR002048">
    <property type="entry name" value="EF_hand_dom"/>
</dbReference>
<feature type="transmembrane region" description="Helical" evidence="7">
    <location>
        <begin position="509"/>
        <end position="535"/>
    </location>
</feature>
<feature type="transmembrane region" description="Helical" evidence="7">
    <location>
        <begin position="256"/>
        <end position="274"/>
    </location>
</feature>
<feature type="transmembrane region" description="Helical" evidence="7">
    <location>
        <begin position="123"/>
        <end position="143"/>
    </location>
</feature>
<feature type="transmembrane region" description="Helical" evidence="7">
    <location>
        <begin position="476"/>
        <end position="497"/>
    </location>
</feature>
<dbReference type="PROSITE" id="PS50222">
    <property type="entry name" value="EF_HAND_2"/>
    <property type="match status" value="1"/>
</dbReference>
<dbReference type="EMBL" id="JAGTJR010000002">
    <property type="protein sequence ID" value="KAH7063128.1"/>
    <property type="molecule type" value="Genomic_DNA"/>
</dbReference>
<name>A0ABQ8GRK6_9PEZI</name>
<dbReference type="InterPro" id="IPR058650">
    <property type="entry name" value="Msy1/2-like"/>
</dbReference>
<dbReference type="Proteomes" id="UP000774617">
    <property type="component" value="Unassembled WGS sequence"/>
</dbReference>
<dbReference type="PANTHER" id="PTHR31323:SF14">
    <property type="entry name" value="MECHANOSENSITIVE ION CHANNEL PROTEIN MSY2"/>
    <property type="match status" value="1"/>
</dbReference>
<dbReference type="PANTHER" id="PTHR31323">
    <property type="entry name" value="MECHANOSENSITIVE ION CHANNEL PROTEIN MSY2"/>
    <property type="match status" value="1"/>
</dbReference>
<proteinExistence type="predicted"/>
<feature type="region of interest" description="Disordered" evidence="6">
    <location>
        <begin position="731"/>
        <end position="778"/>
    </location>
</feature>
<evidence type="ECO:0000256" key="3">
    <source>
        <dbReference type="ARBA" id="ARBA00022837"/>
    </source>
</evidence>
<dbReference type="InterPro" id="IPR010920">
    <property type="entry name" value="LSM_dom_sf"/>
</dbReference>
<protein>
    <submittedName>
        <fullName evidence="9">Serine/threonine protein kinase</fullName>
    </submittedName>
</protein>